<accession>A0A1G9QI32</accession>
<evidence type="ECO:0000313" key="1">
    <source>
        <dbReference type="EMBL" id="SDM10673.1"/>
    </source>
</evidence>
<dbReference type="Proteomes" id="UP000198901">
    <property type="component" value="Unassembled WGS sequence"/>
</dbReference>
<gene>
    <name evidence="1" type="ORF">SAMN04488090_2647</name>
</gene>
<dbReference type="RefSeq" id="WP_093202760.1">
    <property type="nucleotide sequence ID" value="NZ_FNGS01000004.1"/>
</dbReference>
<dbReference type="STRING" id="563176.SAMN04488090_2647"/>
<sequence>MDTPTTPTDSLLVLVSENGNNWKTALDFLLRKEVQSVYFLYFSEPTAPDDLAKASRPGRFSSLLLPITTEPPFLPEPACFDYLESVVNRSDGQPVRFILSGNPDLTESVREYLLFLGVPAEAIRNLSS</sequence>
<reference evidence="1 2" key="1">
    <citation type="submission" date="2016-10" db="EMBL/GenBank/DDBJ databases">
        <authorList>
            <person name="de Groot N.N."/>
        </authorList>
    </citation>
    <scope>NUCLEOTIDE SEQUENCE [LARGE SCALE GENOMIC DNA]</scope>
    <source>
        <strain evidence="1 2">DSM 21668</strain>
    </source>
</reference>
<proteinExistence type="predicted"/>
<organism evidence="1 2">
    <name type="scientific">Siphonobacter aquaeclarae</name>
    <dbReference type="NCBI Taxonomy" id="563176"/>
    <lineage>
        <taxon>Bacteria</taxon>
        <taxon>Pseudomonadati</taxon>
        <taxon>Bacteroidota</taxon>
        <taxon>Cytophagia</taxon>
        <taxon>Cytophagales</taxon>
        <taxon>Cytophagaceae</taxon>
        <taxon>Siphonobacter</taxon>
    </lineage>
</organism>
<protein>
    <submittedName>
        <fullName evidence="1">Uncharacterized protein</fullName>
    </submittedName>
</protein>
<dbReference type="EMBL" id="FNGS01000004">
    <property type="protein sequence ID" value="SDM10673.1"/>
    <property type="molecule type" value="Genomic_DNA"/>
</dbReference>
<keyword evidence="2" id="KW-1185">Reference proteome</keyword>
<dbReference type="AlphaFoldDB" id="A0A1G9QI32"/>
<evidence type="ECO:0000313" key="2">
    <source>
        <dbReference type="Proteomes" id="UP000198901"/>
    </source>
</evidence>
<name>A0A1G9QI32_9BACT</name>